<feature type="region of interest" description="Disordered" evidence="2">
    <location>
        <begin position="860"/>
        <end position="881"/>
    </location>
</feature>
<feature type="region of interest" description="Disordered" evidence="2">
    <location>
        <begin position="274"/>
        <end position="538"/>
    </location>
</feature>
<dbReference type="PROSITE" id="PS51082">
    <property type="entry name" value="WH2"/>
    <property type="match status" value="1"/>
</dbReference>
<dbReference type="GO" id="GO:0003785">
    <property type="term" value="F:actin monomer binding"/>
    <property type="evidence" value="ECO:0007669"/>
    <property type="project" value="InterPro"/>
</dbReference>
<feature type="coiled-coil region" evidence="1">
    <location>
        <begin position="1022"/>
        <end position="1049"/>
    </location>
</feature>
<feature type="region of interest" description="Disordered" evidence="2">
    <location>
        <begin position="1"/>
        <end position="37"/>
    </location>
</feature>
<dbReference type="PANTHER" id="PTHR21557:SF2">
    <property type="entry name" value="CORDON-BLEU PROTEIN-LIKE 1"/>
    <property type="match status" value="1"/>
</dbReference>
<evidence type="ECO:0000313" key="4">
    <source>
        <dbReference type="EMBL" id="JAP70830.1"/>
    </source>
</evidence>
<name>A0A131XXJ3_IXORI</name>
<reference evidence="4" key="1">
    <citation type="submission" date="2016-02" db="EMBL/GenBank/DDBJ databases">
        <title>RNAseq analyses of the midgut from blood- or serum-fed Ixodes ricinus ticks.</title>
        <authorList>
            <person name="Perner J."/>
            <person name="Provaznik J."/>
            <person name="Schrenkova J."/>
            <person name="Urbanova V."/>
            <person name="Ribeiro J.M."/>
            <person name="Kopacek P."/>
        </authorList>
    </citation>
    <scope>NUCLEOTIDE SEQUENCE</scope>
    <source>
        <tissue evidence="4">Gut</tissue>
    </source>
</reference>
<sequence length="1460" mass="154757">MKKSAAPAPPRSVAGGSGSACSFSGPTTSRSSACVQQPLPPATGNAINRSVSNDDCAIDDLLEGRMDLRLVLPDGREVLVNVERRTPVMDLLVQVATAHKINPSGHLIQVPAGERGDPLTCKPNTAIGSLDTGRLLVVPKAAPGVAVTDAPLLRHVSQHAGNRISKLQPFESTLRVQVRLPRNQLMVVRLPLSTTLEEVRRTACLEKNLDPSGYQLVRPGIPTQPLDLHCSLLEYGASEVMLLSNRMLAENIQNSTADLRSYSMNQEGKRLVLGLPSHSRSKGSLTGSSSDGTTSSRGASPCRSEPPTTITSRVVPVKKRPAPPPPLPASPPPSTQPRSAGVLLVSEGTPLVATGKGGGKREGGPTHSRQSSDSSGYHEASVLSDLPDTPSPEAAIGRPPSNDGTLNSSAVVARRKSPPRSLVLSSSTSNVAATGPSGRTTRARSINLEGAPIGPGRKRKAPPPPPLTLASGTESKKDGLQAEDPGLREGAASERIKDAAASSERREKDDKADVYVPPSHISTLSSAAEDAYSTGVSESLSWEYAIPEPPSPFRTHVPCELDDRRIEEGGKDAVTDGPVSPLQAVAKDTLSSDDLEDDGSLVDSGLVENFHEDLNEPEADSQGAVSCLQDKPSFTSSPIHTAGATVELVPSVAEQVSTKEIVVSANSDDRSAIESVEHVQDVAHIDHVDSAKHSSTPPVITSKTIVTTQQLPDDSAREHDTKTTVTQAGERQEIKSKVAEATAEQNLEKTADVTVTIKTIVPEEADAKAKMSPVVLDSVQAKTVTISSRSTSEIAVPRQKSSLKEEEPSPAIDTMPLTASVIRKDLVKLSSFPSATETKIEHLEHVPAVSITSVRSESRSEASIIESEARESGKRGNEPVVRSRSINYGPVAFSIGSYGSYKTEAVDDIFGGDPAKERVERFKNIKVAGSAKASTVTAADVHTSVASKTVAAPITATVTKVSTNNGSANKDAGAGFTVKIGEKKSFGNSEVADQTRKQSMSVIDLRQPQTAVPAETSREAVDAQFVEEKENLLSEYAKLQQQFVAWQQQLASNQNLLEDKKIVPSVATATAATSASQKTSTVSDKPTVNGPHDVRTFTLPRTKPVRPQTHVVQEDGRTFSRQISVNTPVVSFGSWGERKEDQQQQGAAPSNSSSKPLNVWKNSSATMAQSGSTSVHPLPARQDSNDGKSRTAKKPAGILYAAPVVRGFSQEAIEKLSQEVCLVERPEPRQAAAPRRNSESGNQVTATKRSSSQENLAAPTIPPKSVARPLSVHVASLKDLEHTTSTLERISAWDRRSSQSDAVVKLAKKPSGTSSSTSSLPSLDSPGNNKPSVVQATLKSGVVTTTTAVAPLTSPPPFPSAKLNGHAQTNSYEVDGHPKSVSRNFKGRDPKVQAEKVTHVTVKPAVAPKVHAAPRKAQVAAVDPRDVLMDEIRNFGGKRALKKVSTEPAWQLNICNLRSA</sequence>
<accession>A0A131XXJ3</accession>
<proteinExistence type="evidence at transcript level"/>
<dbReference type="InterPro" id="IPR039895">
    <property type="entry name" value="COBL-like"/>
</dbReference>
<feature type="region of interest" description="Disordered" evidence="2">
    <location>
        <begin position="709"/>
        <end position="733"/>
    </location>
</feature>
<dbReference type="EMBL" id="GEFM01004966">
    <property type="protein sequence ID" value="JAP70830.1"/>
    <property type="molecule type" value="mRNA"/>
</dbReference>
<dbReference type="Gene3D" id="3.10.20.90">
    <property type="entry name" value="Phosphatidylinositol 3-kinase Catalytic Subunit, Chain A, domain 1"/>
    <property type="match status" value="1"/>
</dbReference>
<feature type="region of interest" description="Disordered" evidence="2">
    <location>
        <begin position="1294"/>
        <end position="1333"/>
    </location>
</feature>
<feature type="compositionally biased region" description="Low complexity" evidence="2">
    <location>
        <begin position="1311"/>
        <end position="1327"/>
    </location>
</feature>
<feature type="compositionally biased region" description="Low complexity" evidence="2">
    <location>
        <begin position="1071"/>
        <end position="1083"/>
    </location>
</feature>
<keyword evidence="1" id="KW-0175">Coiled coil</keyword>
<feature type="region of interest" description="Disordered" evidence="2">
    <location>
        <begin position="1352"/>
        <end position="1385"/>
    </location>
</feature>
<feature type="compositionally biased region" description="Basic and acidic residues" evidence="2">
    <location>
        <begin position="474"/>
        <end position="513"/>
    </location>
</feature>
<evidence type="ECO:0000259" key="3">
    <source>
        <dbReference type="PROSITE" id="PS51082"/>
    </source>
</evidence>
<organism evidence="4">
    <name type="scientific">Ixodes ricinus</name>
    <name type="common">Common tick</name>
    <name type="synonym">Acarus ricinus</name>
    <dbReference type="NCBI Taxonomy" id="34613"/>
    <lineage>
        <taxon>Eukaryota</taxon>
        <taxon>Metazoa</taxon>
        <taxon>Ecdysozoa</taxon>
        <taxon>Arthropoda</taxon>
        <taxon>Chelicerata</taxon>
        <taxon>Arachnida</taxon>
        <taxon>Acari</taxon>
        <taxon>Parasitiformes</taxon>
        <taxon>Ixodida</taxon>
        <taxon>Ixodoidea</taxon>
        <taxon>Ixodidae</taxon>
        <taxon>Ixodinae</taxon>
        <taxon>Ixodes</taxon>
    </lineage>
</organism>
<feature type="compositionally biased region" description="Polar residues" evidence="2">
    <location>
        <begin position="26"/>
        <end position="35"/>
    </location>
</feature>
<dbReference type="InterPro" id="IPR029071">
    <property type="entry name" value="Ubiquitin-like_domsf"/>
</dbReference>
<protein>
    <recommendedName>
        <fullName evidence="3">WH2 domain-containing protein</fullName>
    </recommendedName>
</protein>
<feature type="compositionally biased region" description="Polar residues" evidence="2">
    <location>
        <begin position="423"/>
        <end position="444"/>
    </location>
</feature>
<feature type="region of interest" description="Disordered" evidence="2">
    <location>
        <begin position="1134"/>
        <end position="1194"/>
    </location>
</feature>
<feature type="region of interest" description="Disordered" evidence="2">
    <location>
        <begin position="1227"/>
        <end position="1264"/>
    </location>
</feature>
<feature type="compositionally biased region" description="Polar residues" evidence="2">
    <location>
        <begin position="1239"/>
        <end position="1255"/>
    </location>
</feature>
<dbReference type="PANTHER" id="PTHR21557">
    <property type="entry name" value="CORDON-BLEU"/>
    <property type="match status" value="1"/>
</dbReference>
<feature type="compositionally biased region" description="Low complexity" evidence="2">
    <location>
        <begin position="282"/>
        <end position="300"/>
    </location>
</feature>
<feature type="compositionally biased region" description="Polar residues" evidence="2">
    <location>
        <begin position="1143"/>
        <end position="1175"/>
    </location>
</feature>
<feature type="domain" description="WH2" evidence="3">
    <location>
        <begin position="1424"/>
        <end position="1444"/>
    </location>
</feature>
<evidence type="ECO:0000256" key="1">
    <source>
        <dbReference type="SAM" id="Coils"/>
    </source>
</evidence>
<feature type="region of interest" description="Disordered" evidence="2">
    <location>
        <begin position="1071"/>
        <end position="1119"/>
    </location>
</feature>
<dbReference type="InterPro" id="IPR003124">
    <property type="entry name" value="WH2_dom"/>
</dbReference>
<feature type="compositionally biased region" description="Basic and acidic residues" evidence="2">
    <location>
        <begin position="867"/>
        <end position="877"/>
    </location>
</feature>
<feature type="region of interest" description="Disordered" evidence="2">
    <location>
        <begin position="789"/>
        <end position="814"/>
    </location>
</feature>
<feature type="compositionally biased region" description="Pro residues" evidence="2">
    <location>
        <begin position="322"/>
        <end position="335"/>
    </location>
</feature>
<evidence type="ECO:0000256" key="2">
    <source>
        <dbReference type="SAM" id="MobiDB-lite"/>
    </source>
</evidence>
<dbReference type="SUPFAM" id="SSF54236">
    <property type="entry name" value="Ubiquitin-like"/>
    <property type="match status" value="1"/>
</dbReference>